<feature type="transmembrane region" description="Helical" evidence="1">
    <location>
        <begin position="21"/>
        <end position="42"/>
    </location>
</feature>
<feature type="domain" description="HPP transmembrane region" evidence="2">
    <location>
        <begin position="28"/>
        <end position="152"/>
    </location>
</feature>
<organism evidence="3 4">
    <name type="scientific">Sulfoacidibacillus ferrooxidans</name>
    <dbReference type="NCBI Taxonomy" id="2005001"/>
    <lineage>
        <taxon>Bacteria</taxon>
        <taxon>Bacillati</taxon>
        <taxon>Bacillota</taxon>
        <taxon>Bacilli</taxon>
        <taxon>Bacillales</taxon>
        <taxon>Alicyclobacillaceae</taxon>
        <taxon>Sulfoacidibacillus</taxon>
    </lineage>
</organism>
<keyword evidence="4" id="KW-1185">Reference proteome</keyword>
<dbReference type="EMBL" id="JALBUF010000003">
    <property type="protein sequence ID" value="MCI0183122.1"/>
    <property type="molecule type" value="Genomic_DNA"/>
</dbReference>
<dbReference type="Pfam" id="PF04982">
    <property type="entry name" value="TM_HPP"/>
    <property type="match status" value="1"/>
</dbReference>
<sequence length="178" mass="19744">MQDTSRQNVRNKKSYSTWLSHEQPSIVQVVWFLVILCILAWLSGNTDWIWLTPPFGATLTILMLLPEASIAQPFPVIIGSTVGAGIGEVILLIGHGPYYAVIAAIITLILLSLLRIFHPPAVALSMFTVLLHTNIWFPIAVVLPLEVIAVVSRWCLSICFVHMSTYPLPLHQKDHAPS</sequence>
<evidence type="ECO:0000313" key="3">
    <source>
        <dbReference type="EMBL" id="MCI0183122.1"/>
    </source>
</evidence>
<dbReference type="AlphaFoldDB" id="A0A9X1V8J6"/>
<keyword evidence="1" id="KW-0812">Transmembrane</keyword>
<feature type="transmembrane region" description="Helical" evidence="1">
    <location>
        <begin position="74"/>
        <end position="93"/>
    </location>
</feature>
<reference evidence="3" key="1">
    <citation type="submission" date="2022-03" db="EMBL/GenBank/DDBJ databases">
        <title>Draft Genome Sequence of Firmicute Strain S0AB, a Heterotrophic Iron/Sulfur-Oxidizing Extreme Acidophile.</title>
        <authorList>
            <person name="Vergara E."/>
            <person name="Pakostova E."/>
            <person name="Johnson D.B."/>
            <person name="Holmes D.S."/>
        </authorList>
    </citation>
    <scope>NUCLEOTIDE SEQUENCE</scope>
    <source>
        <strain evidence="3">S0AB</strain>
    </source>
</reference>
<feature type="transmembrane region" description="Helical" evidence="1">
    <location>
        <begin position="129"/>
        <end position="151"/>
    </location>
</feature>
<accession>A0A9X1V8J6</accession>
<protein>
    <recommendedName>
        <fullName evidence="2">HPP transmembrane region domain-containing protein</fullName>
    </recommendedName>
</protein>
<name>A0A9X1V8J6_9BACL</name>
<evidence type="ECO:0000256" key="1">
    <source>
        <dbReference type="SAM" id="Phobius"/>
    </source>
</evidence>
<comment type="caution">
    <text evidence="3">The sequence shown here is derived from an EMBL/GenBank/DDBJ whole genome shotgun (WGS) entry which is preliminary data.</text>
</comment>
<proteinExistence type="predicted"/>
<keyword evidence="1" id="KW-0472">Membrane</keyword>
<dbReference type="InterPro" id="IPR058581">
    <property type="entry name" value="TM_HPP"/>
</dbReference>
<dbReference type="RefSeq" id="WP_241712974.1">
    <property type="nucleotide sequence ID" value="NZ_JALBUF010000003.1"/>
</dbReference>
<evidence type="ECO:0000313" key="4">
    <source>
        <dbReference type="Proteomes" id="UP001139263"/>
    </source>
</evidence>
<feature type="transmembrane region" description="Helical" evidence="1">
    <location>
        <begin position="99"/>
        <end position="117"/>
    </location>
</feature>
<evidence type="ECO:0000259" key="2">
    <source>
        <dbReference type="Pfam" id="PF04982"/>
    </source>
</evidence>
<gene>
    <name evidence="3" type="ORF">MM817_01392</name>
</gene>
<dbReference type="Proteomes" id="UP001139263">
    <property type="component" value="Unassembled WGS sequence"/>
</dbReference>
<keyword evidence="1" id="KW-1133">Transmembrane helix</keyword>